<accession>A0ABQ6JD42</accession>
<feature type="region of interest" description="Disordered" evidence="1">
    <location>
        <begin position="69"/>
        <end position="97"/>
    </location>
</feature>
<evidence type="ECO:0000256" key="1">
    <source>
        <dbReference type="SAM" id="MobiDB-lite"/>
    </source>
</evidence>
<evidence type="ECO:0000313" key="2">
    <source>
        <dbReference type="EMBL" id="GMA84812.1"/>
    </source>
</evidence>
<dbReference type="EMBL" id="BSUZ01000001">
    <property type="protein sequence ID" value="GMA84812.1"/>
    <property type="molecule type" value="Genomic_DNA"/>
</dbReference>
<evidence type="ECO:0000313" key="3">
    <source>
        <dbReference type="Proteomes" id="UP001157017"/>
    </source>
</evidence>
<reference evidence="3" key="1">
    <citation type="journal article" date="2019" name="Int. J. Syst. Evol. Microbiol.">
        <title>The Global Catalogue of Microorganisms (GCM) 10K type strain sequencing project: providing services to taxonomists for standard genome sequencing and annotation.</title>
        <authorList>
            <consortium name="The Broad Institute Genomics Platform"/>
            <consortium name="The Broad Institute Genome Sequencing Center for Infectious Disease"/>
            <person name="Wu L."/>
            <person name="Ma J."/>
        </authorList>
    </citation>
    <scope>NUCLEOTIDE SEQUENCE [LARGE SCALE GENOMIC DNA]</scope>
    <source>
        <strain evidence="3">NBRC 108730</strain>
    </source>
</reference>
<protein>
    <submittedName>
        <fullName evidence="2">Uncharacterized protein</fullName>
    </submittedName>
</protein>
<name>A0ABQ6JD42_9ACTN</name>
<feature type="compositionally biased region" description="Low complexity" evidence="1">
    <location>
        <begin position="76"/>
        <end position="97"/>
    </location>
</feature>
<sequence>MAAASNATLYAGVEHEGVRAHCIYKPVAGERPLWDYPHATLSRREVAAYEVSAETGWDVVPPTVWRDGPFGEGSVRRGSTRSTPASTSPTWSTSSTPGGCRRAGWACSTRRTAPGATSRWCTPTTRDWPGWRCSTRSSTTPTARAGTCCPPATAPCTGATTA</sequence>
<comment type="caution">
    <text evidence="2">The sequence shown here is derived from an EMBL/GenBank/DDBJ whole genome shotgun (WGS) entry which is preliminary data.</text>
</comment>
<dbReference type="Proteomes" id="UP001157017">
    <property type="component" value="Unassembled WGS sequence"/>
</dbReference>
<gene>
    <name evidence="2" type="ORF">GCM10025868_00620</name>
</gene>
<organism evidence="2 3">
    <name type="scientific">Angustibacter aerolatus</name>
    <dbReference type="NCBI Taxonomy" id="1162965"/>
    <lineage>
        <taxon>Bacteria</taxon>
        <taxon>Bacillati</taxon>
        <taxon>Actinomycetota</taxon>
        <taxon>Actinomycetes</taxon>
        <taxon>Kineosporiales</taxon>
        <taxon>Kineosporiaceae</taxon>
    </lineage>
</organism>
<keyword evidence="3" id="KW-1185">Reference proteome</keyword>
<proteinExistence type="predicted"/>